<evidence type="ECO:0000313" key="2">
    <source>
        <dbReference type="EMBL" id="PCH44601.1"/>
    </source>
</evidence>
<feature type="compositionally biased region" description="Low complexity" evidence="1">
    <location>
        <begin position="312"/>
        <end position="338"/>
    </location>
</feature>
<feature type="compositionally biased region" description="Polar residues" evidence="1">
    <location>
        <begin position="466"/>
        <end position="483"/>
    </location>
</feature>
<dbReference type="AlphaFoldDB" id="A0A2H3JRP1"/>
<evidence type="ECO:0000313" key="3">
    <source>
        <dbReference type="Proteomes" id="UP000218811"/>
    </source>
</evidence>
<accession>A0A2H3JRP1</accession>
<organism evidence="2 3">
    <name type="scientific">Wolfiporia cocos (strain MD-104)</name>
    <name type="common">Brown rot fungus</name>
    <dbReference type="NCBI Taxonomy" id="742152"/>
    <lineage>
        <taxon>Eukaryota</taxon>
        <taxon>Fungi</taxon>
        <taxon>Dikarya</taxon>
        <taxon>Basidiomycota</taxon>
        <taxon>Agaricomycotina</taxon>
        <taxon>Agaricomycetes</taxon>
        <taxon>Polyporales</taxon>
        <taxon>Phaeolaceae</taxon>
        <taxon>Wolfiporia</taxon>
    </lineage>
</organism>
<keyword evidence="3" id="KW-1185">Reference proteome</keyword>
<name>A0A2H3JRP1_WOLCO</name>
<protein>
    <submittedName>
        <fullName evidence="2">Uncharacterized protein</fullName>
    </submittedName>
</protein>
<gene>
    <name evidence="2" type="ORF">WOLCODRAFT_154641</name>
</gene>
<dbReference type="OrthoDB" id="2678679at2759"/>
<feature type="compositionally biased region" description="Pro residues" evidence="1">
    <location>
        <begin position="490"/>
        <end position="505"/>
    </location>
</feature>
<feature type="region of interest" description="Disordered" evidence="1">
    <location>
        <begin position="311"/>
        <end position="369"/>
    </location>
</feature>
<feature type="compositionally biased region" description="Polar residues" evidence="1">
    <location>
        <begin position="352"/>
        <end position="363"/>
    </location>
</feature>
<dbReference type="Proteomes" id="UP000218811">
    <property type="component" value="Unassembled WGS sequence"/>
</dbReference>
<dbReference type="OMA" id="KHIFTCN"/>
<reference evidence="2 3" key="1">
    <citation type="journal article" date="2012" name="Science">
        <title>The Paleozoic origin of enzymatic lignin decomposition reconstructed from 31 fungal genomes.</title>
        <authorList>
            <person name="Floudas D."/>
            <person name="Binder M."/>
            <person name="Riley R."/>
            <person name="Barry K."/>
            <person name="Blanchette R.A."/>
            <person name="Henrissat B."/>
            <person name="Martinez A.T."/>
            <person name="Otillar R."/>
            <person name="Spatafora J.W."/>
            <person name="Yadav J.S."/>
            <person name="Aerts A."/>
            <person name="Benoit I."/>
            <person name="Boyd A."/>
            <person name="Carlson A."/>
            <person name="Copeland A."/>
            <person name="Coutinho P.M."/>
            <person name="de Vries R.P."/>
            <person name="Ferreira P."/>
            <person name="Findley K."/>
            <person name="Foster B."/>
            <person name="Gaskell J."/>
            <person name="Glotzer D."/>
            <person name="Gorecki P."/>
            <person name="Heitman J."/>
            <person name="Hesse C."/>
            <person name="Hori C."/>
            <person name="Igarashi K."/>
            <person name="Jurgens J.A."/>
            <person name="Kallen N."/>
            <person name="Kersten P."/>
            <person name="Kohler A."/>
            <person name="Kuees U."/>
            <person name="Kumar T.K.A."/>
            <person name="Kuo A."/>
            <person name="LaButti K."/>
            <person name="Larrondo L.F."/>
            <person name="Lindquist E."/>
            <person name="Ling A."/>
            <person name="Lombard V."/>
            <person name="Lucas S."/>
            <person name="Lundell T."/>
            <person name="Martin R."/>
            <person name="McLaughlin D.J."/>
            <person name="Morgenstern I."/>
            <person name="Morin E."/>
            <person name="Murat C."/>
            <person name="Nagy L.G."/>
            <person name="Nolan M."/>
            <person name="Ohm R.A."/>
            <person name="Patyshakuliyeva A."/>
            <person name="Rokas A."/>
            <person name="Ruiz-Duenas F.J."/>
            <person name="Sabat G."/>
            <person name="Salamov A."/>
            <person name="Samejima M."/>
            <person name="Schmutz J."/>
            <person name="Slot J.C."/>
            <person name="St John F."/>
            <person name="Stenlid J."/>
            <person name="Sun H."/>
            <person name="Sun S."/>
            <person name="Syed K."/>
            <person name="Tsang A."/>
            <person name="Wiebenga A."/>
            <person name="Young D."/>
            <person name="Pisabarro A."/>
            <person name="Eastwood D.C."/>
            <person name="Martin F."/>
            <person name="Cullen D."/>
            <person name="Grigoriev I.V."/>
            <person name="Hibbett D.S."/>
        </authorList>
    </citation>
    <scope>NUCLEOTIDE SEQUENCE [LARGE SCALE GENOMIC DNA]</scope>
    <source>
        <strain evidence="2 3">MD-104</strain>
    </source>
</reference>
<evidence type="ECO:0000256" key="1">
    <source>
        <dbReference type="SAM" id="MobiDB-lite"/>
    </source>
</evidence>
<feature type="region of interest" description="Disordered" evidence="1">
    <location>
        <begin position="452"/>
        <end position="505"/>
    </location>
</feature>
<proteinExistence type="predicted"/>
<sequence length="950" mass="103611">MVQEIAQMKESLLSLIDVANVLAKGRRVVVPTLSVLGVSVPVAAASIQRGGLLFQDLTVRDRGDKPALILLTKTNGRHREDISRMIGAILSSSSVAQNEADQRSVRVPKPALSGRGVLPRARAASAKGSPKVSKKTMSMRRKSALILHKEELRAVDRTSDRINENREDLQLSATLVNSPWRVATPAPSHELSRSAPLPPPPGNPRIWTTSKEELCEVLPSLSRSINGVVWGTTQIPVVFLEGQAWYNDSWVGKTIKVTMARQFTLPPPQISAPPQNMAQPVSLPDAAHATPVSSNFHDALVQAGPHVVQVIPTDTGTNTTQTPPHSSSSANQSADESSIYTEPIPSLDTPASHHTQPGVSTNAMPYDPELIHMSSPLENEHAHANHGDGHVLYHKDRPSPSMIMMDVNNPNSFDYQPQQIHHDIQLSDSSLVPPILHHSGYVPLQLCTDHVSTSGSSELQSRHDPSTMTNKAPELSQQYSPGISASFEAPSPPDLVPSPPSSPPPEIQVLLDSHQSRFPVSIVLCRDSKLAPFSLHEQYGCTYLGYFEIKSVDMARNDADQQQFSWQFTFEWVPGGDTADPSADSPTTPWWMVPPSVGAGQTDNDVVLYLFSFLPLRLSPNHYTDADFEYGIAATSYHGGWQCVKCGKLNAQRNLWYQLCSGCSESNRIPPVEVHTIRDPRNIAPVTYPWNRLSDCIKTTVMDVADGSRLFAYTIQDGVSAKHIFTCNEAELQKEPTRLFREILTKVELPSLRGGRGASKGAYYTSSFDYRNATTATAHAPLCISQARALIQSRSAAEGGEPPEINHLTVIGWVIPGSKKNVLAAKNSPVYMMCLGADAELSIRPKSLAPGAQQLLPIAVTERGSLEEELPHEADDSYEPMDIDDPDVAVPSNSANIMDMQVTGSVTKPVKWKGVLFVTLGHGDILIFNGDDFEYSLNRTGMSIVLIGSR</sequence>
<dbReference type="EMBL" id="KB468157">
    <property type="protein sequence ID" value="PCH44601.1"/>
    <property type="molecule type" value="Genomic_DNA"/>
</dbReference>